<dbReference type="PANTHER" id="PTHR12592:SF0">
    <property type="entry name" value="ATP-DEPENDENT (S)-NAD(P)H-HYDRATE DEHYDRATASE"/>
    <property type="match status" value="1"/>
</dbReference>
<evidence type="ECO:0000256" key="15">
    <source>
        <dbReference type="ARBA" id="ARBA00048238"/>
    </source>
</evidence>
<dbReference type="PROSITE" id="PS51385">
    <property type="entry name" value="YJEF_N"/>
    <property type="match status" value="1"/>
</dbReference>
<evidence type="ECO:0000256" key="3">
    <source>
        <dbReference type="ARBA" id="ARBA00006001"/>
    </source>
</evidence>
<comment type="catalytic activity">
    <reaction evidence="2 18">
        <text>(6R)-NADPHX = (6S)-NADPHX</text>
        <dbReference type="Rhea" id="RHEA:32227"/>
        <dbReference type="ChEBI" id="CHEBI:64076"/>
        <dbReference type="ChEBI" id="CHEBI:64077"/>
        <dbReference type="EC" id="5.1.99.6"/>
    </reaction>
</comment>
<feature type="domain" description="YjeF N-terminal" evidence="20">
    <location>
        <begin position="10"/>
        <end position="185"/>
    </location>
</feature>
<comment type="caution">
    <text evidence="21">The sequence shown here is derived from an EMBL/GenBank/DDBJ whole genome shotgun (WGS) entry which is preliminary data.</text>
</comment>
<comment type="function">
    <text evidence="14 18">Bifunctional enzyme that catalyzes the epimerization of the S- and R-forms of NAD(P)HX and the dehydration of the S-form of NAD(P)HX at the expense of ADP, which is converted to AMP. This allows the repair of both epimers of NAD(P)HX, a damaged form of NAD(P)H that is a result of enzymatic or heat-dependent hydration.</text>
</comment>
<gene>
    <name evidence="17" type="primary">nnrD</name>
    <name evidence="21" type="ORF">QQA45_05940</name>
</gene>
<organism evidence="21 22">
    <name type="scientific">Sneathia sanguinegens</name>
    <dbReference type="NCBI Taxonomy" id="40543"/>
    <lineage>
        <taxon>Bacteria</taxon>
        <taxon>Fusobacteriati</taxon>
        <taxon>Fusobacteriota</taxon>
        <taxon>Fusobacteriia</taxon>
        <taxon>Fusobacteriales</taxon>
        <taxon>Leptotrichiaceae</taxon>
        <taxon>Sneathia</taxon>
    </lineage>
</organism>
<protein>
    <recommendedName>
        <fullName evidence="17">ADP-dependent (S)-NAD(P)H-hydrate dehydratase</fullName>
        <ecNumber evidence="17">4.2.1.136</ecNumber>
    </recommendedName>
    <alternativeName>
        <fullName evidence="17">ADP-dependent NAD(P)HX dehydratase</fullName>
    </alternativeName>
</protein>
<dbReference type="Pfam" id="PF03853">
    <property type="entry name" value="YjeF_N"/>
    <property type="match status" value="1"/>
</dbReference>
<feature type="domain" description="YjeF C-terminal" evidence="19">
    <location>
        <begin position="194"/>
        <end position="442"/>
    </location>
</feature>
<proteinExistence type="inferred from homology"/>
<comment type="caution">
    <text evidence="17">Lacks conserved residue(s) required for the propagation of feature annotation.</text>
</comment>
<dbReference type="InterPro" id="IPR000631">
    <property type="entry name" value="CARKD"/>
</dbReference>
<comment type="catalytic activity">
    <reaction evidence="16 17 18">
        <text>(6S)-NADPHX + ADP = AMP + phosphate + NADPH + H(+)</text>
        <dbReference type="Rhea" id="RHEA:32235"/>
        <dbReference type="ChEBI" id="CHEBI:15378"/>
        <dbReference type="ChEBI" id="CHEBI:43474"/>
        <dbReference type="ChEBI" id="CHEBI:57783"/>
        <dbReference type="ChEBI" id="CHEBI:64076"/>
        <dbReference type="ChEBI" id="CHEBI:456215"/>
        <dbReference type="ChEBI" id="CHEBI:456216"/>
        <dbReference type="EC" id="4.2.1.136"/>
    </reaction>
</comment>
<dbReference type="CDD" id="cd01171">
    <property type="entry name" value="YXKO-related"/>
    <property type="match status" value="1"/>
</dbReference>
<keyword evidence="6 17" id="KW-0547">Nucleotide-binding</keyword>
<feature type="binding site" evidence="17">
    <location>
        <position position="392"/>
    </location>
    <ligand>
        <name>AMP</name>
        <dbReference type="ChEBI" id="CHEBI:456215"/>
    </ligand>
</feature>
<evidence type="ECO:0000256" key="12">
    <source>
        <dbReference type="ARBA" id="ARBA00023239"/>
    </source>
</evidence>
<dbReference type="PIRSF" id="PIRSF017184">
    <property type="entry name" value="Nnr"/>
    <property type="match status" value="1"/>
</dbReference>
<keyword evidence="9 18" id="KW-0630">Potassium</keyword>
<dbReference type="InterPro" id="IPR029056">
    <property type="entry name" value="Ribokinase-like"/>
</dbReference>
<dbReference type="Proteomes" id="UP001225134">
    <property type="component" value="Unassembled WGS sequence"/>
</dbReference>
<evidence type="ECO:0000256" key="16">
    <source>
        <dbReference type="ARBA" id="ARBA00049209"/>
    </source>
</evidence>
<feature type="binding site" evidence="17">
    <location>
        <position position="225"/>
    </location>
    <ligand>
        <name>(6S)-NADPHX</name>
        <dbReference type="ChEBI" id="CHEBI:64076"/>
    </ligand>
</feature>
<dbReference type="PANTHER" id="PTHR12592">
    <property type="entry name" value="ATP-DEPENDENT (S)-NAD(P)H-HYDRATE DEHYDRATASE FAMILY MEMBER"/>
    <property type="match status" value="1"/>
</dbReference>
<dbReference type="SUPFAM" id="SSF53613">
    <property type="entry name" value="Ribokinase-like"/>
    <property type="match status" value="1"/>
</dbReference>
<comment type="similarity">
    <text evidence="3 18">In the N-terminal section; belongs to the NnrE/AIBP family.</text>
</comment>
<evidence type="ECO:0000256" key="17">
    <source>
        <dbReference type="HAMAP-Rule" id="MF_01965"/>
    </source>
</evidence>
<evidence type="ECO:0000256" key="4">
    <source>
        <dbReference type="ARBA" id="ARBA00009524"/>
    </source>
</evidence>
<evidence type="ECO:0000259" key="20">
    <source>
        <dbReference type="PROSITE" id="PS51385"/>
    </source>
</evidence>
<comment type="catalytic activity">
    <reaction evidence="15 17 18">
        <text>(6S)-NADHX + ADP = AMP + phosphate + NADH + H(+)</text>
        <dbReference type="Rhea" id="RHEA:32223"/>
        <dbReference type="ChEBI" id="CHEBI:15378"/>
        <dbReference type="ChEBI" id="CHEBI:43474"/>
        <dbReference type="ChEBI" id="CHEBI:57945"/>
        <dbReference type="ChEBI" id="CHEBI:64074"/>
        <dbReference type="ChEBI" id="CHEBI:456215"/>
        <dbReference type="ChEBI" id="CHEBI:456216"/>
        <dbReference type="EC" id="4.2.1.136"/>
    </reaction>
</comment>
<name>A0ABT7HLV5_9FUSO</name>
<dbReference type="SUPFAM" id="SSF64153">
    <property type="entry name" value="YjeF N-terminal domain-like"/>
    <property type="match status" value="1"/>
</dbReference>
<dbReference type="Gene3D" id="3.40.1190.20">
    <property type="match status" value="1"/>
</dbReference>
<keyword evidence="5 18" id="KW-0479">Metal-binding</keyword>
<comment type="function">
    <text evidence="17">Catalyzes the dehydration of the S-form of NAD(P)HX at the expense of ADP, which is converted to AMP. Together with NAD(P)HX epimerase, which catalyzes the epimerization of the S- and R-forms, the enzyme allows the repair of both epimers of NAD(P)HX, a damaged form of NAD(P)H that is a result of enzymatic or heat-dependent hydration.</text>
</comment>
<dbReference type="EMBL" id="JASSPP010000010">
    <property type="protein sequence ID" value="MDK9581035.1"/>
    <property type="molecule type" value="Genomic_DNA"/>
</dbReference>
<evidence type="ECO:0000256" key="11">
    <source>
        <dbReference type="ARBA" id="ARBA00023235"/>
    </source>
</evidence>
<keyword evidence="22" id="KW-1185">Reference proteome</keyword>
<dbReference type="EC" id="4.2.1.136" evidence="17"/>
<comment type="similarity">
    <text evidence="4 18">In the C-terminal section; belongs to the NnrD/CARKD family.</text>
</comment>
<dbReference type="Pfam" id="PF01256">
    <property type="entry name" value="Carb_kinase"/>
    <property type="match status" value="1"/>
</dbReference>
<accession>A0ABT7HLV5</accession>
<evidence type="ECO:0000256" key="8">
    <source>
        <dbReference type="ARBA" id="ARBA00022857"/>
    </source>
</evidence>
<evidence type="ECO:0000256" key="7">
    <source>
        <dbReference type="ARBA" id="ARBA00022840"/>
    </source>
</evidence>
<comment type="catalytic activity">
    <reaction evidence="1 18">
        <text>(6R)-NADHX = (6S)-NADHX</text>
        <dbReference type="Rhea" id="RHEA:32215"/>
        <dbReference type="ChEBI" id="CHEBI:64074"/>
        <dbReference type="ChEBI" id="CHEBI:64075"/>
        <dbReference type="EC" id="5.1.99.6"/>
    </reaction>
</comment>
<dbReference type="InterPro" id="IPR036652">
    <property type="entry name" value="YjeF_N_dom_sf"/>
</dbReference>
<keyword evidence="12 17" id="KW-0456">Lyase</keyword>
<keyword evidence="13" id="KW-0511">Multifunctional enzyme</keyword>
<evidence type="ECO:0000256" key="10">
    <source>
        <dbReference type="ARBA" id="ARBA00023027"/>
    </source>
</evidence>
<reference evidence="21 22" key="1">
    <citation type="submission" date="2023-06" db="EMBL/GenBank/DDBJ databases">
        <title>Antibody response to the Sneathia vaginalis cytopathogenic toxin A during pregnancy.</title>
        <authorList>
            <person name="Mccoy Z.T."/>
            <person name="Serrano M.G."/>
            <person name="Spaine K."/>
            <person name="Edwards D.J."/>
            <person name="Buck G.A."/>
            <person name="Jefferson K."/>
        </authorList>
    </citation>
    <scope>NUCLEOTIDE SEQUENCE [LARGE SCALE GENOMIC DNA]</scope>
    <source>
        <strain evidence="21 22">CCUG 42621</strain>
    </source>
</reference>
<evidence type="ECO:0000259" key="19">
    <source>
        <dbReference type="PROSITE" id="PS51383"/>
    </source>
</evidence>
<evidence type="ECO:0000256" key="18">
    <source>
        <dbReference type="PIRNR" id="PIRNR017184"/>
    </source>
</evidence>
<dbReference type="RefSeq" id="WP_285153253.1">
    <property type="nucleotide sequence ID" value="NZ_JASSPP010000010.1"/>
</dbReference>
<dbReference type="PROSITE" id="PS51383">
    <property type="entry name" value="YJEF_C_3"/>
    <property type="match status" value="1"/>
</dbReference>
<comment type="subunit">
    <text evidence="17">Homotetramer.</text>
</comment>
<feature type="binding site" evidence="17">
    <location>
        <position position="325"/>
    </location>
    <ligand>
        <name>(6S)-NADPHX</name>
        <dbReference type="ChEBI" id="CHEBI:64076"/>
    </ligand>
</feature>
<dbReference type="InterPro" id="IPR030677">
    <property type="entry name" value="Nnr"/>
</dbReference>
<evidence type="ECO:0000256" key="1">
    <source>
        <dbReference type="ARBA" id="ARBA00000013"/>
    </source>
</evidence>
<sequence>MINITNNLESKEIDNILINDYGYTEEILIQMAANNLFNVIDKTKQKYLILVGPGNNGADGLALAILLHSIGKKVYIWCLKNQSIYYTICKKLNLEFIDEIKNADIVIDALFGIGVQGKISDEYQNIIDIVNSNKENGYDIISIDMVSSNLQADLVYMLSSYKEALLYSNLEVKLCKIGVNPSIYSKSSNKFLIDKDDVKKIKKEKNIFSNKSDFGRVKIYAKKGAALLATLASKKCGAGYTYLVSDEMTKNANLIVNPECINSDSNKGIDAIVIGPNNGVDFDYKSIILANLDKNIVIDADALTYLSNNKEVLNILNEKCVLTPHPLEFARLCGESLDKILDDPFKMLEKFYNKTKFKGTIVYKSKNNIITDGNKFYVVNIGNSKMANAGMGDLLTGMIASYLAQGYECINACIYATYKQAETAMKLNYKDVINPTDIIKEI</sequence>
<evidence type="ECO:0000313" key="21">
    <source>
        <dbReference type="EMBL" id="MDK9581035.1"/>
    </source>
</evidence>
<evidence type="ECO:0000256" key="5">
    <source>
        <dbReference type="ARBA" id="ARBA00022723"/>
    </source>
</evidence>
<feature type="binding site" evidence="17">
    <location>
        <position position="393"/>
    </location>
    <ligand>
        <name>(6S)-NADPHX</name>
        <dbReference type="ChEBI" id="CHEBI:64076"/>
    </ligand>
</feature>
<evidence type="ECO:0000256" key="14">
    <source>
        <dbReference type="ARBA" id="ARBA00025153"/>
    </source>
</evidence>
<comment type="cofactor">
    <cofactor evidence="17">
        <name>Mg(2+)</name>
        <dbReference type="ChEBI" id="CHEBI:18420"/>
    </cofactor>
</comment>
<evidence type="ECO:0000256" key="13">
    <source>
        <dbReference type="ARBA" id="ARBA00023268"/>
    </source>
</evidence>
<keyword evidence="8 17" id="KW-0521">NADP</keyword>
<evidence type="ECO:0000313" key="22">
    <source>
        <dbReference type="Proteomes" id="UP001225134"/>
    </source>
</evidence>
<keyword evidence="10 17" id="KW-0520">NAD</keyword>
<evidence type="ECO:0000256" key="2">
    <source>
        <dbReference type="ARBA" id="ARBA00000909"/>
    </source>
</evidence>
<keyword evidence="11 18" id="KW-0413">Isomerase</keyword>
<evidence type="ECO:0000256" key="9">
    <source>
        <dbReference type="ARBA" id="ARBA00022958"/>
    </source>
</evidence>
<keyword evidence="7 17" id="KW-0067">ATP-binding</keyword>
<dbReference type="HAMAP" id="MF_01965">
    <property type="entry name" value="NADHX_dehydratase"/>
    <property type="match status" value="1"/>
</dbReference>
<evidence type="ECO:0000256" key="6">
    <source>
        <dbReference type="ARBA" id="ARBA00022741"/>
    </source>
</evidence>
<comment type="cofactor">
    <cofactor evidence="18">
        <name>K(+)</name>
        <dbReference type="ChEBI" id="CHEBI:29103"/>
    </cofactor>
    <text evidence="18">Binds 1 potassium ion per subunit.</text>
</comment>
<dbReference type="InterPro" id="IPR004443">
    <property type="entry name" value="YjeF_N_dom"/>
</dbReference>
<comment type="similarity">
    <text evidence="17">Belongs to the NnrD/CARKD family.</text>
</comment>
<dbReference type="Gene3D" id="3.40.50.10260">
    <property type="entry name" value="YjeF N-terminal domain"/>
    <property type="match status" value="1"/>
</dbReference>